<evidence type="ECO:0000256" key="2">
    <source>
        <dbReference type="ARBA" id="ARBA00023015"/>
    </source>
</evidence>
<name>A0A174FXA9_9FIRM</name>
<dbReference type="GO" id="GO:0000976">
    <property type="term" value="F:transcription cis-regulatory region binding"/>
    <property type="evidence" value="ECO:0007669"/>
    <property type="project" value="TreeGrafter"/>
</dbReference>
<dbReference type="Pfam" id="PF00532">
    <property type="entry name" value="Peripla_BP_1"/>
    <property type="match status" value="1"/>
</dbReference>
<evidence type="ECO:0000313" key="6">
    <source>
        <dbReference type="EMBL" id="CUO37060.1"/>
    </source>
</evidence>
<dbReference type="PROSITE" id="PS50932">
    <property type="entry name" value="HTH_LACI_2"/>
    <property type="match status" value="1"/>
</dbReference>
<reference evidence="8 9" key="1">
    <citation type="submission" date="2015-09" db="EMBL/GenBank/DDBJ databases">
        <authorList>
            <consortium name="Pathogen Informatics"/>
        </authorList>
    </citation>
    <scope>NUCLEOTIDE SEQUENCE [LARGE SCALE GENOMIC DNA]</scope>
    <source>
        <strain evidence="7 8">2789STDY5608838</strain>
        <strain evidence="6 9">2789STDY5834861</strain>
    </source>
</reference>
<keyword evidence="1" id="KW-0678">Repressor</keyword>
<gene>
    <name evidence="7" type="primary">ccpA_2</name>
    <name evidence="6" type="synonym">ccpA_1</name>
    <name evidence="7" type="ORF">ERS852395_03374</name>
    <name evidence="6" type="ORF">ERS852476_02665</name>
</gene>
<keyword evidence="3" id="KW-0238">DNA-binding</keyword>
<dbReference type="Gene3D" id="1.10.260.40">
    <property type="entry name" value="lambda repressor-like DNA-binding domains"/>
    <property type="match status" value="1"/>
</dbReference>
<evidence type="ECO:0000313" key="7">
    <source>
        <dbReference type="EMBL" id="CUO54932.1"/>
    </source>
</evidence>
<proteinExistence type="predicted"/>
<dbReference type="Proteomes" id="UP000095447">
    <property type="component" value="Unassembled WGS sequence"/>
</dbReference>
<dbReference type="InterPro" id="IPR028082">
    <property type="entry name" value="Peripla_BP_I"/>
</dbReference>
<evidence type="ECO:0000256" key="1">
    <source>
        <dbReference type="ARBA" id="ARBA00022491"/>
    </source>
</evidence>
<dbReference type="AlphaFoldDB" id="A0A174FXA9"/>
<evidence type="ECO:0000313" key="9">
    <source>
        <dbReference type="Proteomes" id="UP000095645"/>
    </source>
</evidence>
<evidence type="ECO:0000256" key="3">
    <source>
        <dbReference type="ARBA" id="ARBA00023125"/>
    </source>
</evidence>
<dbReference type="CDD" id="cd01392">
    <property type="entry name" value="HTH_LacI"/>
    <property type="match status" value="1"/>
</dbReference>
<dbReference type="SUPFAM" id="SSF53822">
    <property type="entry name" value="Periplasmic binding protein-like I"/>
    <property type="match status" value="1"/>
</dbReference>
<keyword evidence="4" id="KW-0804">Transcription</keyword>
<organism evidence="7 8">
    <name type="scientific">Blautia obeum</name>
    <dbReference type="NCBI Taxonomy" id="40520"/>
    <lineage>
        <taxon>Bacteria</taxon>
        <taxon>Bacillati</taxon>
        <taxon>Bacillota</taxon>
        <taxon>Clostridia</taxon>
        <taxon>Lachnospirales</taxon>
        <taxon>Lachnospiraceae</taxon>
        <taxon>Blautia</taxon>
    </lineage>
</organism>
<dbReference type="SUPFAM" id="SSF47413">
    <property type="entry name" value="lambda repressor-like DNA-binding domains"/>
    <property type="match status" value="1"/>
</dbReference>
<dbReference type="InterPro" id="IPR001761">
    <property type="entry name" value="Peripla_BP/Lac1_sug-bd_dom"/>
</dbReference>
<dbReference type="InterPro" id="IPR000843">
    <property type="entry name" value="HTH_LacI"/>
</dbReference>
<evidence type="ECO:0000259" key="5">
    <source>
        <dbReference type="PROSITE" id="PS50932"/>
    </source>
</evidence>
<sequence length="341" mass="39374">MSKKQVTFADIAAYTHFSKTTISRYFNHPDSLTLENQEKISQALDILGYKKNKLAKVLANGKSEFIGIIIPNLYLHYYSEMLTQLLSSYSDYHYKFLVFSSEHGAEEEQQYIEELLSYQIEGLIVLSHTLSSKQLSSYQIPIVAIEREAEYISSVTTDNYMGALQATTLLIRDKCDILIHINVNVEKTVPAYDRIRAFKETCEEYQVPYDIDLSVSGNSYQEILNEIRRIFTRIEEKYPNQKKGIFLSNDTYANMFLNLIFQKYRELPSFYEIIGFDNSPIASEAILPITTVGQQIDIIAQTAMELLVQQMEEQKKRSPKPLEKPVHKQITPILIRRNTTS</sequence>
<dbReference type="SMART" id="SM00354">
    <property type="entry name" value="HTH_LACI"/>
    <property type="match status" value="1"/>
</dbReference>
<dbReference type="Gene3D" id="3.40.50.2300">
    <property type="match status" value="2"/>
</dbReference>
<dbReference type="PANTHER" id="PTHR30146">
    <property type="entry name" value="LACI-RELATED TRANSCRIPTIONAL REPRESSOR"/>
    <property type="match status" value="1"/>
</dbReference>
<dbReference type="InterPro" id="IPR046335">
    <property type="entry name" value="LacI/GalR-like_sensor"/>
</dbReference>
<accession>A0A174FXA9</accession>
<dbReference type="RefSeq" id="WP_022380667.1">
    <property type="nucleotide sequence ID" value="NZ_CYZA01000032.1"/>
</dbReference>
<dbReference type="GO" id="GO:0003700">
    <property type="term" value="F:DNA-binding transcription factor activity"/>
    <property type="evidence" value="ECO:0007669"/>
    <property type="project" value="TreeGrafter"/>
</dbReference>
<dbReference type="InterPro" id="IPR010982">
    <property type="entry name" value="Lambda_DNA-bd_dom_sf"/>
</dbReference>
<evidence type="ECO:0000313" key="8">
    <source>
        <dbReference type="Proteomes" id="UP000095447"/>
    </source>
</evidence>
<keyword evidence="2" id="KW-0805">Transcription regulation</keyword>
<evidence type="ECO:0000256" key="4">
    <source>
        <dbReference type="ARBA" id="ARBA00023163"/>
    </source>
</evidence>
<dbReference type="PANTHER" id="PTHR30146:SF95">
    <property type="entry name" value="RIBOSE OPERON REPRESSOR"/>
    <property type="match status" value="1"/>
</dbReference>
<feature type="domain" description="HTH lacI-type" evidence="5">
    <location>
        <begin position="6"/>
        <end position="60"/>
    </location>
</feature>
<dbReference type="EMBL" id="CYZA01000032">
    <property type="protein sequence ID" value="CUO54932.1"/>
    <property type="molecule type" value="Genomic_DNA"/>
</dbReference>
<dbReference type="Proteomes" id="UP000095645">
    <property type="component" value="Unassembled WGS sequence"/>
</dbReference>
<dbReference type="EMBL" id="CYZP01000025">
    <property type="protein sequence ID" value="CUO37060.1"/>
    <property type="molecule type" value="Genomic_DNA"/>
</dbReference>
<dbReference type="Pfam" id="PF13377">
    <property type="entry name" value="Peripla_BP_3"/>
    <property type="match status" value="1"/>
</dbReference>
<protein>
    <submittedName>
        <fullName evidence="7">Catabolite control protein</fullName>
    </submittedName>
</protein>